<keyword evidence="2" id="KW-1185">Reference proteome</keyword>
<protein>
    <submittedName>
        <fullName evidence="1">Uncharacterized protein</fullName>
    </submittedName>
</protein>
<reference evidence="1 2" key="1">
    <citation type="submission" date="2019-05" db="EMBL/GenBank/DDBJ databases">
        <title>Mikania micrantha, genome provides insights into the molecular mechanism of rapid growth.</title>
        <authorList>
            <person name="Liu B."/>
        </authorList>
    </citation>
    <scope>NUCLEOTIDE SEQUENCE [LARGE SCALE GENOMIC DNA]</scope>
    <source>
        <strain evidence="1">NLD-2019</strain>
        <tissue evidence="1">Leaf</tissue>
    </source>
</reference>
<evidence type="ECO:0000313" key="1">
    <source>
        <dbReference type="EMBL" id="KAD7479117.1"/>
    </source>
</evidence>
<dbReference type="AlphaFoldDB" id="A0A5N6Q5Q2"/>
<dbReference type="Proteomes" id="UP000326396">
    <property type="component" value="Linkage Group LG1"/>
</dbReference>
<accession>A0A5N6Q5Q2</accession>
<evidence type="ECO:0000313" key="2">
    <source>
        <dbReference type="Proteomes" id="UP000326396"/>
    </source>
</evidence>
<organism evidence="1 2">
    <name type="scientific">Mikania micrantha</name>
    <name type="common">bitter vine</name>
    <dbReference type="NCBI Taxonomy" id="192012"/>
    <lineage>
        <taxon>Eukaryota</taxon>
        <taxon>Viridiplantae</taxon>
        <taxon>Streptophyta</taxon>
        <taxon>Embryophyta</taxon>
        <taxon>Tracheophyta</taxon>
        <taxon>Spermatophyta</taxon>
        <taxon>Magnoliopsida</taxon>
        <taxon>eudicotyledons</taxon>
        <taxon>Gunneridae</taxon>
        <taxon>Pentapetalae</taxon>
        <taxon>asterids</taxon>
        <taxon>campanulids</taxon>
        <taxon>Asterales</taxon>
        <taxon>Asteraceae</taxon>
        <taxon>Asteroideae</taxon>
        <taxon>Heliantheae alliance</taxon>
        <taxon>Eupatorieae</taxon>
        <taxon>Mikania</taxon>
    </lineage>
</organism>
<gene>
    <name evidence="1" type="ORF">E3N88_02253</name>
</gene>
<proteinExistence type="predicted"/>
<dbReference type="EMBL" id="SZYD01000001">
    <property type="protein sequence ID" value="KAD7479117.1"/>
    <property type="molecule type" value="Genomic_DNA"/>
</dbReference>
<name>A0A5N6Q5Q2_9ASTR</name>
<sequence>MSLSFAEPALSFDTKPFAINLHSLLRSHDCHSWAQTHSAMPLSPEPHSQATLSRRYTRLNISLGQFVEAEPPYTQLVIIILIDTNLSCIKLVNRVLCLETPCVKKPKAERCPTEFLVKLTGPPHDLGPRPVAGV</sequence>
<comment type="caution">
    <text evidence="1">The sequence shown here is derived from an EMBL/GenBank/DDBJ whole genome shotgun (WGS) entry which is preliminary data.</text>
</comment>